<feature type="domain" description="HTH crp-type" evidence="5">
    <location>
        <begin position="144"/>
        <end position="217"/>
    </location>
</feature>
<keyword evidence="3" id="KW-0804">Transcription</keyword>
<reference evidence="6 7" key="1">
    <citation type="submission" date="2020-03" db="EMBL/GenBank/DDBJ databases">
        <title>Isolation and identification of active actinomycetes.</title>
        <authorList>
            <person name="Sun X."/>
        </authorList>
    </citation>
    <scope>NUCLEOTIDE SEQUENCE [LARGE SCALE GENOMIC DNA]</scope>
    <source>
        <strain evidence="6 7">NEAU-D13</strain>
    </source>
</reference>
<dbReference type="PANTHER" id="PTHR24567">
    <property type="entry name" value="CRP FAMILY TRANSCRIPTIONAL REGULATORY PROTEIN"/>
    <property type="match status" value="1"/>
</dbReference>
<dbReference type="PROSITE" id="PS51063">
    <property type="entry name" value="HTH_CRP_2"/>
    <property type="match status" value="1"/>
</dbReference>
<dbReference type="SMART" id="SM00100">
    <property type="entry name" value="cNMP"/>
    <property type="match status" value="1"/>
</dbReference>
<keyword evidence="2" id="KW-0238">DNA-binding</keyword>
<dbReference type="SMART" id="SM00419">
    <property type="entry name" value="HTH_CRP"/>
    <property type="match status" value="1"/>
</dbReference>
<dbReference type="PROSITE" id="PS50042">
    <property type="entry name" value="CNMP_BINDING_3"/>
    <property type="match status" value="1"/>
</dbReference>
<dbReference type="Proteomes" id="UP000481360">
    <property type="component" value="Unassembled WGS sequence"/>
</dbReference>
<dbReference type="InterPro" id="IPR014710">
    <property type="entry name" value="RmlC-like_jellyroll"/>
</dbReference>
<dbReference type="GO" id="GO:0005829">
    <property type="term" value="C:cytosol"/>
    <property type="evidence" value="ECO:0007669"/>
    <property type="project" value="TreeGrafter"/>
</dbReference>
<evidence type="ECO:0000256" key="3">
    <source>
        <dbReference type="ARBA" id="ARBA00023163"/>
    </source>
</evidence>
<dbReference type="RefSeq" id="WP_166043928.1">
    <property type="nucleotide sequence ID" value="NZ_JAAMPJ010000001.1"/>
</dbReference>
<dbReference type="SUPFAM" id="SSF46785">
    <property type="entry name" value="Winged helix' DNA-binding domain"/>
    <property type="match status" value="1"/>
</dbReference>
<evidence type="ECO:0000313" key="6">
    <source>
        <dbReference type="EMBL" id="NGY58087.1"/>
    </source>
</evidence>
<accession>A0A7C9RMT3</accession>
<dbReference type="GO" id="GO:0003700">
    <property type="term" value="F:DNA-binding transcription factor activity"/>
    <property type="evidence" value="ECO:0007669"/>
    <property type="project" value="TreeGrafter"/>
</dbReference>
<dbReference type="SUPFAM" id="SSF51206">
    <property type="entry name" value="cAMP-binding domain-like"/>
    <property type="match status" value="1"/>
</dbReference>
<dbReference type="InterPro" id="IPR012318">
    <property type="entry name" value="HTH_CRP"/>
</dbReference>
<sequence length="230" mass="25134">MIRPWVPGSIFDHLSAGDREVVTDAGVRRAFSADEVLLRQGDPTDHVFVLMSGWVRVSLSTDDGRDLLLAFRGPGDVVGDLAAVHGSDRTASVRALEEVTVAQLLREQFVDLLHTQPAISMAMIKQLAGRLVELSEERALFASLDVTRRVAACLLRLVDLHGILTDNGIRLRIKLSQQDVASQVDASPRSVARAFAVLRDRGIVTSSRARVTIGRPDVLRALVGYLPNVR</sequence>
<dbReference type="AlphaFoldDB" id="A0A7C9RMT3"/>
<dbReference type="Pfam" id="PF00027">
    <property type="entry name" value="cNMP_binding"/>
    <property type="match status" value="1"/>
</dbReference>
<gene>
    <name evidence="6" type="ORF">G7043_03970</name>
</gene>
<comment type="caution">
    <text evidence="6">The sequence shown here is derived from an EMBL/GenBank/DDBJ whole genome shotgun (WGS) entry which is preliminary data.</text>
</comment>
<proteinExistence type="predicted"/>
<evidence type="ECO:0000259" key="5">
    <source>
        <dbReference type="PROSITE" id="PS51063"/>
    </source>
</evidence>
<dbReference type="CDD" id="cd00038">
    <property type="entry name" value="CAP_ED"/>
    <property type="match status" value="1"/>
</dbReference>
<evidence type="ECO:0000256" key="1">
    <source>
        <dbReference type="ARBA" id="ARBA00023015"/>
    </source>
</evidence>
<organism evidence="6 7">
    <name type="scientific">Lentzea alba</name>
    <dbReference type="NCBI Taxonomy" id="2714351"/>
    <lineage>
        <taxon>Bacteria</taxon>
        <taxon>Bacillati</taxon>
        <taxon>Actinomycetota</taxon>
        <taxon>Actinomycetes</taxon>
        <taxon>Pseudonocardiales</taxon>
        <taxon>Pseudonocardiaceae</taxon>
        <taxon>Lentzea</taxon>
    </lineage>
</organism>
<feature type="domain" description="Cyclic nucleotide-binding" evidence="4">
    <location>
        <begin position="10"/>
        <end position="130"/>
    </location>
</feature>
<dbReference type="Gene3D" id="2.60.120.10">
    <property type="entry name" value="Jelly Rolls"/>
    <property type="match status" value="1"/>
</dbReference>
<protein>
    <submittedName>
        <fullName evidence="6">Crp/Fnr family transcriptional regulator</fullName>
    </submittedName>
</protein>
<dbReference type="InterPro" id="IPR018490">
    <property type="entry name" value="cNMP-bd_dom_sf"/>
</dbReference>
<evidence type="ECO:0000259" key="4">
    <source>
        <dbReference type="PROSITE" id="PS50042"/>
    </source>
</evidence>
<keyword evidence="7" id="KW-1185">Reference proteome</keyword>
<dbReference type="EMBL" id="JAAMPJ010000001">
    <property type="protein sequence ID" value="NGY58087.1"/>
    <property type="molecule type" value="Genomic_DNA"/>
</dbReference>
<evidence type="ECO:0000313" key="7">
    <source>
        <dbReference type="Proteomes" id="UP000481360"/>
    </source>
</evidence>
<name>A0A7C9RMT3_9PSEU</name>
<dbReference type="PANTHER" id="PTHR24567:SF74">
    <property type="entry name" value="HTH-TYPE TRANSCRIPTIONAL REGULATOR ARCR"/>
    <property type="match status" value="1"/>
</dbReference>
<dbReference type="Pfam" id="PF13545">
    <property type="entry name" value="HTH_Crp_2"/>
    <property type="match status" value="1"/>
</dbReference>
<dbReference type="InterPro" id="IPR000595">
    <property type="entry name" value="cNMP-bd_dom"/>
</dbReference>
<evidence type="ECO:0000256" key="2">
    <source>
        <dbReference type="ARBA" id="ARBA00023125"/>
    </source>
</evidence>
<dbReference type="InterPro" id="IPR036390">
    <property type="entry name" value="WH_DNA-bd_sf"/>
</dbReference>
<dbReference type="InterPro" id="IPR050397">
    <property type="entry name" value="Env_Response_Regulators"/>
</dbReference>
<keyword evidence="1" id="KW-0805">Transcription regulation</keyword>
<dbReference type="GO" id="GO:0003677">
    <property type="term" value="F:DNA binding"/>
    <property type="evidence" value="ECO:0007669"/>
    <property type="project" value="UniProtKB-KW"/>
</dbReference>